<accession>A0A6A6TXT0</accession>
<feature type="compositionally biased region" description="Basic and acidic residues" evidence="1">
    <location>
        <begin position="295"/>
        <end position="310"/>
    </location>
</feature>
<keyword evidence="3" id="KW-1185">Reference proteome</keyword>
<feature type="compositionally biased region" description="Basic residues" evidence="1">
    <location>
        <begin position="244"/>
        <end position="261"/>
    </location>
</feature>
<protein>
    <submittedName>
        <fullName evidence="2">Uncharacterized protein</fullName>
    </submittedName>
</protein>
<feature type="compositionally biased region" description="Acidic residues" evidence="1">
    <location>
        <begin position="271"/>
        <end position="283"/>
    </location>
</feature>
<feature type="region of interest" description="Disordered" evidence="1">
    <location>
        <begin position="1"/>
        <end position="153"/>
    </location>
</feature>
<reference evidence="2" key="1">
    <citation type="journal article" date="2020" name="Stud. Mycol.">
        <title>101 Dothideomycetes genomes: a test case for predicting lifestyles and emergence of pathogens.</title>
        <authorList>
            <person name="Haridas S."/>
            <person name="Albert R."/>
            <person name="Binder M."/>
            <person name="Bloem J."/>
            <person name="Labutti K."/>
            <person name="Salamov A."/>
            <person name="Andreopoulos B."/>
            <person name="Baker S."/>
            <person name="Barry K."/>
            <person name="Bills G."/>
            <person name="Bluhm B."/>
            <person name="Cannon C."/>
            <person name="Castanera R."/>
            <person name="Culley D."/>
            <person name="Daum C."/>
            <person name="Ezra D."/>
            <person name="Gonzalez J."/>
            <person name="Henrissat B."/>
            <person name="Kuo A."/>
            <person name="Liang C."/>
            <person name="Lipzen A."/>
            <person name="Lutzoni F."/>
            <person name="Magnuson J."/>
            <person name="Mondo S."/>
            <person name="Nolan M."/>
            <person name="Ohm R."/>
            <person name="Pangilinan J."/>
            <person name="Park H.-J."/>
            <person name="Ramirez L."/>
            <person name="Alfaro M."/>
            <person name="Sun H."/>
            <person name="Tritt A."/>
            <person name="Yoshinaga Y."/>
            <person name="Zwiers L.-H."/>
            <person name="Turgeon B."/>
            <person name="Goodwin S."/>
            <person name="Spatafora J."/>
            <person name="Crous P."/>
            <person name="Grigoriev I."/>
        </authorList>
    </citation>
    <scope>NUCLEOTIDE SEQUENCE</scope>
    <source>
        <strain evidence="2">CBS 115976</strain>
    </source>
</reference>
<dbReference type="OrthoDB" id="4186058at2759"/>
<proteinExistence type="predicted"/>
<evidence type="ECO:0000313" key="2">
    <source>
        <dbReference type="EMBL" id="KAF2664622.1"/>
    </source>
</evidence>
<feature type="compositionally biased region" description="Low complexity" evidence="1">
    <location>
        <begin position="126"/>
        <end position="141"/>
    </location>
</feature>
<feature type="compositionally biased region" description="Acidic residues" evidence="1">
    <location>
        <begin position="80"/>
        <end position="111"/>
    </location>
</feature>
<feature type="compositionally biased region" description="Basic and acidic residues" evidence="1">
    <location>
        <begin position="232"/>
        <end position="243"/>
    </location>
</feature>
<name>A0A6A6TXT0_9PEZI</name>
<evidence type="ECO:0000256" key="1">
    <source>
        <dbReference type="SAM" id="MobiDB-lite"/>
    </source>
</evidence>
<feature type="compositionally biased region" description="Pro residues" evidence="1">
    <location>
        <begin position="15"/>
        <end position="24"/>
    </location>
</feature>
<dbReference type="EMBL" id="MU004242">
    <property type="protein sequence ID" value="KAF2664622.1"/>
    <property type="molecule type" value="Genomic_DNA"/>
</dbReference>
<organism evidence="2 3">
    <name type="scientific">Microthyrium microscopicum</name>
    <dbReference type="NCBI Taxonomy" id="703497"/>
    <lineage>
        <taxon>Eukaryota</taxon>
        <taxon>Fungi</taxon>
        <taxon>Dikarya</taxon>
        <taxon>Ascomycota</taxon>
        <taxon>Pezizomycotina</taxon>
        <taxon>Dothideomycetes</taxon>
        <taxon>Dothideomycetes incertae sedis</taxon>
        <taxon>Microthyriales</taxon>
        <taxon>Microthyriaceae</taxon>
        <taxon>Microthyrium</taxon>
    </lineage>
</organism>
<sequence length="381" mass="42832">MEIPTGAERFTFPGPNDPNSPPSTPESASSFKAPTKTTPIKNKRRGIIGPMISPPEHIAPVSGHKFSYAPLFREISSDSDSSEQESESETEDSDSSSEADDTSDIEIEAPEAPEVPEAPSAPPRAPCSRRSSMRTDSSSNSEDSDESEDHEFILEEITIDDISYDSEAEILQPSQTEDAASDIEVIVQVAINTAFDDFFLESSSSSSESDDDYNVDNSGLADDMERLRCAARQEQKEFDEKQRQRYLRKKKRWSKGGNHKRNLAESIGSDSDNEDIMPLDDFEMLGSSARRLRRRTEGPEMRPRRSLLFEDPPKEIEELKYLNGEDDNVLDTDDELMLPPWMYPGMEVHAMVDEGDVEEPPTPRKKGGKKKKKKNRRSRRC</sequence>
<gene>
    <name evidence="2" type="ORF">BT63DRAFT_94074</name>
</gene>
<feature type="region of interest" description="Disordered" evidence="1">
    <location>
        <begin position="352"/>
        <end position="381"/>
    </location>
</feature>
<dbReference type="Proteomes" id="UP000799302">
    <property type="component" value="Unassembled WGS sequence"/>
</dbReference>
<feature type="region of interest" description="Disordered" evidence="1">
    <location>
        <begin position="232"/>
        <end position="310"/>
    </location>
</feature>
<evidence type="ECO:0000313" key="3">
    <source>
        <dbReference type="Proteomes" id="UP000799302"/>
    </source>
</evidence>
<feature type="compositionally biased region" description="Polar residues" evidence="1">
    <location>
        <begin position="25"/>
        <end position="40"/>
    </location>
</feature>
<dbReference type="AlphaFoldDB" id="A0A6A6TXT0"/>
<feature type="compositionally biased region" description="Basic residues" evidence="1">
    <location>
        <begin position="363"/>
        <end position="381"/>
    </location>
</feature>
<feature type="region of interest" description="Disordered" evidence="1">
    <location>
        <begin position="201"/>
        <end position="220"/>
    </location>
</feature>